<dbReference type="OrthoDB" id="1042522at2"/>
<protein>
    <submittedName>
        <fullName evidence="2">Putative antirepressor protein</fullName>
    </submittedName>
</protein>
<dbReference type="AlphaFoldDB" id="L2F6Q9"/>
<proteinExistence type="predicted"/>
<feature type="domain" description="Antirepressor protein ant N-terminal" evidence="1">
    <location>
        <begin position="7"/>
        <end position="119"/>
    </location>
</feature>
<dbReference type="Proteomes" id="UP000023795">
    <property type="component" value="Unassembled WGS sequence"/>
</dbReference>
<keyword evidence="3" id="KW-1185">Reference proteome</keyword>
<gene>
    <name evidence="2" type="ORF">MOMA_09216</name>
</gene>
<reference evidence="2 3" key="1">
    <citation type="journal article" date="2013" name="Genome Announc.">
        <title>Genome Sequence of Moraxella macacae 0408225, a Novel Bacterial Species Isolated from a Cynomolgus Macaque with Epistaxis.</title>
        <authorList>
            <person name="Ladner J.T."/>
            <person name="Whitehouse C.A."/>
            <person name="Koroleva G.I."/>
            <person name="Palacios G.F."/>
        </authorList>
    </citation>
    <scope>NUCLEOTIDE SEQUENCE [LARGE SCALE GENOMIC DNA]</scope>
    <source>
        <strain evidence="2 3">0408225</strain>
    </source>
</reference>
<dbReference type="PRINTS" id="PR01994">
    <property type="entry name" value="ANTIREPRESSR"/>
</dbReference>
<accession>L2F6Q9</accession>
<dbReference type="eggNOG" id="COG3378">
    <property type="taxonomic scope" value="Bacteria"/>
</dbReference>
<dbReference type="RefSeq" id="WP_009502287.1">
    <property type="nucleotide sequence ID" value="NZ_ANIN01000002.1"/>
</dbReference>
<dbReference type="Pfam" id="PF10547">
    <property type="entry name" value="P22_AR_N"/>
    <property type="match status" value="1"/>
</dbReference>
<evidence type="ECO:0000313" key="2">
    <source>
        <dbReference type="EMBL" id="ELA08727.1"/>
    </source>
</evidence>
<sequence length="204" mass="23315">MTNQLASIDFHGQTLLATIQDNVVYTALKPICENIGLDWDAQRQRINRDEVLNSTTVIITAVGNDGKNREMLCLPIQYLNGWLFGVDTNRVKAEIKDKLITYKKECYQALFDYWTKGVAVSPNQLPTINIVNPPIPHGGELYKTFIATVNMQGTMTMREMDKDEFVSSHNDLPDLLRYRSWHVSDKQMAKIAKAALNKITHEWE</sequence>
<dbReference type="STRING" id="1230338.MOMA_09216"/>
<comment type="caution">
    <text evidence="2">The sequence shown here is derived from an EMBL/GenBank/DDBJ whole genome shotgun (WGS) entry which is preliminary data.</text>
</comment>
<dbReference type="PATRIC" id="fig|1230338.3.peg.1983"/>
<dbReference type="EMBL" id="ANIN01000002">
    <property type="protein sequence ID" value="ELA08727.1"/>
    <property type="molecule type" value="Genomic_DNA"/>
</dbReference>
<organism evidence="2 3">
    <name type="scientific">Moraxella macacae 0408225</name>
    <dbReference type="NCBI Taxonomy" id="1230338"/>
    <lineage>
        <taxon>Bacteria</taxon>
        <taxon>Pseudomonadati</taxon>
        <taxon>Pseudomonadota</taxon>
        <taxon>Gammaproteobacteria</taxon>
        <taxon>Moraxellales</taxon>
        <taxon>Moraxellaceae</taxon>
        <taxon>Moraxella</taxon>
    </lineage>
</organism>
<dbReference type="InterPro" id="IPR018875">
    <property type="entry name" value="Antirepressor_Ant_N"/>
</dbReference>
<evidence type="ECO:0000313" key="3">
    <source>
        <dbReference type="Proteomes" id="UP000023795"/>
    </source>
</evidence>
<name>L2F6Q9_9GAMM</name>
<evidence type="ECO:0000259" key="1">
    <source>
        <dbReference type="Pfam" id="PF10547"/>
    </source>
</evidence>